<dbReference type="Proteomes" id="UP000515514">
    <property type="component" value="Chromosome"/>
</dbReference>
<evidence type="ECO:0000256" key="1">
    <source>
        <dbReference type="ARBA" id="ARBA00022448"/>
    </source>
</evidence>
<dbReference type="InterPro" id="IPR027417">
    <property type="entry name" value="P-loop_NTPase"/>
</dbReference>
<dbReference type="GO" id="GO:0005524">
    <property type="term" value="F:ATP binding"/>
    <property type="evidence" value="ECO:0007669"/>
    <property type="project" value="UniProtKB-KW"/>
</dbReference>
<dbReference type="SUPFAM" id="SSF52540">
    <property type="entry name" value="P-loop containing nucleoside triphosphate hydrolases"/>
    <property type="match status" value="1"/>
</dbReference>
<keyword evidence="4" id="KW-0812">Transmembrane</keyword>
<dbReference type="EMBL" id="CP052909">
    <property type="protein sequence ID" value="QNJ97540.1"/>
    <property type="molecule type" value="Genomic_DNA"/>
</dbReference>
<dbReference type="PANTHER" id="PTHR42781:SF4">
    <property type="entry name" value="SPERMIDINE_PUTRESCINE IMPORT ATP-BINDING PROTEIN POTA"/>
    <property type="match status" value="1"/>
</dbReference>
<protein>
    <submittedName>
        <fullName evidence="6">Spermidine/putrescine transport system ATP-binding protein</fullName>
    </submittedName>
</protein>
<dbReference type="Gene3D" id="3.40.50.300">
    <property type="entry name" value="P-loop containing nucleotide triphosphate hydrolases"/>
    <property type="match status" value="1"/>
</dbReference>
<dbReference type="AlphaFoldDB" id="A0A7G8PT74"/>
<dbReference type="KEGG" id="alti:ALE3EI_0965"/>
<dbReference type="InterPro" id="IPR003593">
    <property type="entry name" value="AAA+_ATPase"/>
</dbReference>
<evidence type="ECO:0000256" key="4">
    <source>
        <dbReference type="SAM" id="Phobius"/>
    </source>
</evidence>
<sequence length="317" mass="35629">MLELDIRSFRYAEKEILKELSFSLEQGEHLVILGESGGGKSTLLHLIYGLLPLDMGTVKWQNKPLLGPGHHLIPGEKFIKLVAQDFNVMPFTSVSENIATHLSKLDEEADKVRISELLKVVDLYDYKDTLVKNLSGGQKQRVAIATALANAPQLLLLDEPFSNIDTFRKNSLRRKLFNYLKSKNISCITATHDAEEALSYADRILMLKNGSLEAIGTPEEIYRGIATPFQAGFFSEFSILPKNVLFDSDSSEAIIVLPHQLKPSPVETKLKIKVIKSYFKGANYLIFGIWGIVEVYFLHPVSLKGDETIYLSYHENN</sequence>
<gene>
    <name evidence="6" type="ORF">ALE3EI_0965</name>
</gene>
<dbReference type="PANTHER" id="PTHR42781">
    <property type="entry name" value="SPERMIDINE/PUTRESCINE IMPORT ATP-BINDING PROTEIN POTA"/>
    <property type="match status" value="1"/>
</dbReference>
<name>A0A7G8PT74_9FLAO</name>
<dbReference type="PROSITE" id="PS50893">
    <property type="entry name" value="ABC_TRANSPORTER_2"/>
    <property type="match status" value="1"/>
</dbReference>
<evidence type="ECO:0000256" key="2">
    <source>
        <dbReference type="ARBA" id="ARBA00022741"/>
    </source>
</evidence>
<organism evidence="6 7">
    <name type="scientific">Constantimarinum furrinae</name>
    <dbReference type="NCBI Taxonomy" id="2562285"/>
    <lineage>
        <taxon>Bacteria</taxon>
        <taxon>Pseudomonadati</taxon>
        <taxon>Bacteroidota</taxon>
        <taxon>Flavobacteriia</taxon>
        <taxon>Flavobacteriales</taxon>
        <taxon>Flavobacteriaceae</taxon>
        <taxon>Altibacter/Constantimarinum group</taxon>
        <taxon>Constantimarinum</taxon>
    </lineage>
</organism>
<dbReference type="GO" id="GO:0016887">
    <property type="term" value="F:ATP hydrolysis activity"/>
    <property type="evidence" value="ECO:0007669"/>
    <property type="project" value="InterPro"/>
</dbReference>
<evidence type="ECO:0000313" key="6">
    <source>
        <dbReference type="EMBL" id="QNJ97540.1"/>
    </source>
</evidence>
<feature type="transmembrane region" description="Helical" evidence="4">
    <location>
        <begin position="281"/>
        <end position="299"/>
    </location>
</feature>
<dbReference type="RefSeq" id="WP_186991448.1">
    <property type="nucleotide sequence ID" value="NZ_CP052909.1"/>
</dbReference>
<keyword evidence="4" id="KW-0472">Membrane</keyword>
<keyword evidence="7" id="KW-1185">Reference proteome</keyword>
<dbReference type="InterPro" id="IPR003439">
    <property type="entry name" value="ABC_transporter-like_ATP-bd"/>
</dbReference>
<keyword evidence="3 6" id="KW-0067">ATP-binding</keyword>
<proteinExistence type="predicted"/>
<keyword evidence="4" id="KW-1133">Transmembrane helix</keyword>
<dbReference type="InterPro" id="IPR050093">
    <property type="entry name" value="ABC_SmlMolc_Importer"/>
</dbReference>
<dbReference type="SMART" id="SM00382">
    <property type="entry name" value="AAA"/>
    <property type="match status" value="1"/>
</dbReference>
<dbReference type="Pfam" id="PF00005">
    <property type="entry name" value="ABC_tran"/>
    <property type="match status" value="1"/>
</dbReference>
<accession>A0A7G8PT74</accession>
<feature type="domain" description="ABC transporter" evidence="5">
    <location>
        <begin position="2"/>
        <end position="234"/>
    </location>
</feature>
<reference evidence="6 7" key="1">
    <citation type="submission" date="2020-04" db="EMBL/GenBank/DDBJ databases">
        <title>Genome sequence of Altibacter aquimarinus strain ALE3EI.</title>
        <authorList>
            <person name="Oh H.-M."/>
            <person name="Jang D."/>
        </authorList>
    </citation>
    <scope>NUCLEOTIDE SEQUENCE [LARGE SCALE GENOMIC DNA]</scope>
    <source>
        <strain evidence="6 7">ALE3EI</strain>
    </source>
</reference>
<dbReference type="PROSITE" id="PS00211">
    <property type="entry name" value="ABC_TRANSPORTER_1"/>
    <property type="match status" value="1"/>
</dbReference>
<dbReference type="InterPro" id="IPR017871">
    <property type="entry name" value="ABC_transporter-like_CS"/>
</dbReference>
<keyword evidence="1" id="KW-0813">Transport</keyword>
<evidence type="ECO:0000313" key="7">
    <source>
        <dbReference type="Proteomes" id="UP000515514"/>
    </source>
</evidence>
<evidence type="ECO:0000256" key="3">
    <source>
        <dbReference type="ARBA" id="ARBA00022840"/>
    </source>
</evidence>
<keyword evidence="2" id="KW-0547">Nucleotide-binding</keyword>
<evidence type="ECO:0000259" key="5">
    <source>
        <dbReference type="PROSITE" id="PS50893"/>
    </source>
</evidence>